<dbReference type="OrthoDB" id="9816296at2"/>
<dbReference type="Proteomes" id="UP000199052">
    <property type="component" value="Unassembled WGS sequence"/>
</dbReference>
<feature type="DNA-binding region" description="H-T-H motif" evidence="2">
    <location>
        <begin position="47"/>
        <end position="66"/>
    </location>
</feature>
<dbReference type="RefSeq" id="WP_092883647.1">
    <property type="nucleotide sequence ID" value="NZ_FOOI01000007.1"/>
</dbReference>
<feature type="domain" description="HTH tetR-type" evidence="3">
    <location>
        <begin position="24"/>
        <end position="84"/>
    </location>
</feature>
<dbReference type="InterPro" id="IPR001647">
    <property type="entry name" value="HTH_TetR"/>
</dbReference>
<dbReference type="PANTHER" id="PTHR30055:SF226">
    <property type="entry name" value="HTH-TYPE TRANSCRIPTIONAL REGULATOR PKSA"/>
    <property type="match status" value="1"/>
</dbReference>
<evidence type="ECO:0000259" key="3">
    <source>
        <dbReference type="PROSITE" id="PS50977"/>
    </source>
</evidence>
<keyword evidence="7" id="KW-1185">Reference proteome</keyword>
<dbReference type="EMBL" id="JACBZA010000001">
    <property type="protein sequence ID" value="NYH83034.1"/>
    <property type="molecule type" value="Genomic_DNA"/>
</dbReference>
<gene>
    <name evidence="4" type="ORF">FHR37_001885</name>
    <name evidence="5" type="ORF">SAMN05421678_107140</name>
</gene>
<protein>
    <submittedName>
        <fullName evidence="4">AcrR family transcriptional regulator</fullName>
    </submittedName>
    <submittedName>
        <fullName evidence="5">DNA-binding transcriptional regulator, AcrR family</fullName>
    </submittedName>
</protein>
<evidence type="ECO:0000313" key="6">
    <source>
        <dbReference type="Proteomes" id="UP000199052"/>
    </source>
</evidence>
<evidence type="ECO:0000256" key="2">
    <source>
        <dbReference type="PROSITE-ProRule" id="PRU00335"/>
    </source>
</evidence>
<dbReference type="PROSITE" id="PS50977">
    <property type="entry name" value="HTH_TETR_2"/>
    <property type="match status" value="1"/>
</dbReference>
<dbReference type="STRING" id="504797.SAMN05421678_107140"/>
<reference evidence="5 6" key="1">
    <citation type="submission" date="2016-10" db="EMBL/GenBank/DDBJ databases">
        <authorList>
            <person name="de Groot N.N."/>
        </authorList>
    </citation>
    <scope>NUCLEOTIDE SEQUENCE [LARGE SCALE GENOMIC DNA]</scope>
    <source>
        <strain evidence="5 6">CPCC 202808</strain>
    </source>
</reference>
<dbReference type="Proteomes" id="UP000533017">
    <property type="component" value="Unassembled WGS sequence"/>
</dbReference>
<dbReference type="GO" id="GO:0000976">
    <property type="term" value="F:transcription cis-regulatory region binding"/>
    <property type="evidence" value="ECO:0007669"/>
    <property type="project" value="TreeGrafter"/>
</dbReference>
<dbReference type="Gene3D" id="1.10.357.10">
    <property type="entry name" value="Tetracycline Repressor, domain 2"/>
    <property type="match status" value="1"/>
</dbReference>
<evidence type="ECO:0000313" key="4">
    <source>
        <dbReference type="EMBL" id="NYH83034.1"/>
    </source>
</evidence>
<dbReference type="InterPro" id="IPR050109">
    <property type="entry name" value="HTH-type_TetR-like_transc_reg"/>
</dbReference>
<proteinExistence type="predicted"/>
<dbReference type="GO" id="GO:0003700">
    <property type="term" value="F:DNA-binding transcription factor activity"/>
    <property type="evidence" value="ECO:0007669"/>
    <property type="project" value="TreeGrafter"/>
</dbReference>
<evidence type="ECO:0000313" key="5">
    <source>
        <dbReference type="EMBL" id="SFG62862.1"/>
    </source>
</evidence>
<reference evidence="4 7" key="2">
    <citation type="submission" date="2020-07" db="EMBL/GenBank/DDBJ databases">
        <title>Sequencing the genomes of 1000 actinobacteria strains.</title>
        <authorList>
            <person name="Klenk H.-P."/>
        </authorList>
    </citation>
    <scope>NUCLEOTIDE SEQUENCE [LARGE SCALE GENOMIC DNA]</scope>
    <source>
        <strain evidence="4 7">DSM 45117</strain>
    </source>
</reference>
<evidence type="ECO:0000313" key="7">
    <source>
        <dbReference type="Proteomes" id="UP000533017"/>
    </source>
</evidence>
<dbReference type="AlphaFoldDB" id="A0A1I2TD94"/>
<dbReference type="PANTHER" id="PTHR30055">
    <property type="entry name" value="HTH-TYPE TRANSCRIPTIONAL REGULATOR RUTR"/>
    <property type="match status" value="1"/>
</dbReference>
<dbReference type="EMBL" id="FOOI01000007">
    <property type="protein sequence ID" value="SFG62862.1"/>
    <property type="molecule type" value="Genomic_DNA"/>
</dbReference>
<accession>A0A1I2TD94</accession>
<dbReference type="PRINTS" id="PR00455">
    <property type="entry name" value="HTHTETR"/>
</dbReference>
<dbReference type="InterPro" id="IPR009057">
    <property type="entry name" value="Homeodomain-like_sf"/>
</dbReference>
<name>A0A1I2TD94_9ACTN</name>
<sequence length="203" mass="21001">MATRRAATGRAADGDARALTLTERARRAQLIDITIDRVAEKGHAGTSLAGIAEAAGITKAAVLYHFATKETLVKAAYDQVLGALATDVAAATEAAGELAAPAAYVRSMIGHLHRHPRHTRMIVEAVSHGGAEHATQARWRPLAHLVDVAARARGGAGVDSRTLAIIIGGAIDAIVTERLRDPGFDTAGAADRLAELVEAALAG</sequence>
<keyword evidence="1 2" id="KW-0238">DNA-binding</keyword>
<dbReference type="Pfam" id="PF00440">
    <property type="entry name" value="TetR_N"/>
    <property type="match status" value="1"/>
</dbReference>
<organism evidence="5 6">
    <name type="scientific">Actinopolymorpha cephalotaxi</name>
    <dbReference type="NCBI Taxonomy" id="504797"/>
    <lineage>
        <taxon>Bacteria</taxon>
        <taxon>Bacillati</taxon>
        <taxon>Actinomycetota</taxon>
        <taxon>Actinomycetes</taxon>
        <taxon>Propionibacteriales</taxon>
        <taxon>Actinopolymorphaceae</taxon>
        <taxon>Actinopolymorpha</taxon>
    </lineage>
</organism>
<dbReference type="SUPFAM" id="SSF46689">
    <property type="entry name" value="Homeodomain-like"/>
    <property type="match status" value="1"/>
</dbReference>
<evidence type="ECO:0000256" key="1">
    <source>
        <dbReference type="ARBA" id="ARBA00023125"/>
    </source>
</evidence>